<evidence type="ECO:0000256" key="2">
    <source>
        <dbReference type="ARBA" id="ARBA00022598"/>
    </source>
</evidence>
<dbReference type="EC" id="6.5.1.8" evidence="1"/>
<dbReference type="GO" id="GO:0005525">
    <property type="term" value="F:GTP binding"/>
    <property type="evidence" value="ECO:0007669"/>
    <property type="project" value="UniProtKB-KW"/>
</dbReference>
<evidence type="ECO:0000256" key="7">
    <source>
        <dbReference type="ARBA" id="ARBA00023211"/>
    </source>
</evidence>
<dbReference type="GO" id="GO:0170057">
    <property type="term" value="F:RNA ligase (GTP) activity"/>
    <property type="evidence" value="ECO:0007669"/>
    <property type="project" value="UniProtKB-EC"/>
</dbReference>
<dbReference type="SUPFAM" id="SSF103365">
    <property type="entry name" value="Hypothetical protein PH1602"/>
    <property type="match status" value="1"/>
</dbReference>
<dbReference type="InterPro" id="IPR052915">
    <property type="entry name" value="RtcB-like"/>
</dbReference>
<dbReference type="PANTHER" id="PTHR43749:SF2">
    <property type="entry name" value="RNA-SPLICING LIGASE RTCB"/>
    <property type="match status" value="1"/>
</dbReference>
<feature type="binding site" evidence="10">
    <location>
        <position position="319"/>
    </location>
    <ligand>
        <name>GMP</name>
        <dbReference type="ChEBI" id="CHEBI:58115"/>
    </ligand>
</feature>
<reference evidence="12 13" key="1">
    <citation type="submission" date="2011-04" db="EMBL/GenBank/DDBJ databases">
        <title>The Genome Sequence of Clostridium citroniae WAL-19142.</title>
        <authorList>
            <consortium name="The Broad Institute Genome Sequencing Platform"/>
            <person name="Earl A."/>
            <person name="Ward D."/>
            <person name="Feldgarden M."/>
            <person name="Gevers D."/>
            <person name="Warren Y.A."/>
            <person name="Tyrrell K.L."/>
            <person name="Citron D.M."/>
            <person name="Goldstein E.J."/>
            <person name="Daigneault M."/>
            <person name="Allen-Vercoe E."/>
            <person name="Young S.K."/>
            <person name="Zeng Q."/>
            <person name="Gargeya S."/>
            <person name="Fitzgerald M."/>
            <person name="Haas B."/>
            <person name="Abouelleil A."/>
            <person name="Alvarado L."/>
            <person name="Arachchi H.M."/>
            <person name="Berlin A."/>
            <person name="Brown A."/>
            <person name="Chapman S.B."/>
            <person name="Chen Z."/>
            <person name="Dunbar C."/>
            <person name="Freedman E."/>
            <person name="Gearin G."/>
            <person name="Gellesch M."/>
            <person name="Goldberg J."/>
            <person name="Griggs A."/>
            <person name="Gujja S."/>
            <person name="Heilman E.R."/>
            <person name="Heiman D."/>
            <person name="Howarth C."/>
            <person name="Larson L."/>
            <person name="Lui A."/>
            <person name="MacDonald P.J."/>
            <person name="Mehta T."/>
            <person name="Montmayeur A."/>
            <person name="Murphy C."/>
            <person name="Neiman D."/>
            <person name="Pearson M."/>
            <person name="Priest M."/>
            <person name="Roberts A."/>
            <person name="Saif S."/>
            <person name="Shea T."/>
            <person name="Shenoy N."/>
            <person name="Sisk P."/>
            <person name="Stolte C."/>
            <person name="Sykes S."/>
            <person name="White J."/>
            <person name="Yandava C."/>
            <person name="Wortman J."/>
            <person name="Nusbaum C."/>
            <person name="Birren B."/>
        </authorList>
    </citation>
    <scope>NUCLEOTIDE SEQUENCE [LARGE SCALE GENOMIC DNA]</scope>
    <source>
        <strain evidence="12 13">WAL-19142</strain>
    </source>
</reference>
<feature type="binding site" evidence="10">
    <location>
        <begin position="166"/>
        <end position="170"/>
    </location>
    <ligand>
        <name>GMP</name>
        <dbReference type="ChEBI" id="CHEBI:58115"/>
    </ligand>
</feature>
<feature type="binding site" evidence="11">
    <location>
        <position position="280"/>
    </location>
    <ligand>
        <name>Mn(2+)</name>
        <dbReference type="ChEBI" id="CHEBI:29035"/>
        <label>2</label>
    </ligand>
</feature>
<dbReference type="AlphaFoldDB" id="A0A0J9CGA5"/>
<evidence type="ECO:0000256" key="11">
    <source>
        <dbReference type="PIRSR" id="PIRSR601233-3"/>
    </source>
</evidence>
<protein>
    <recommendedName>
        <fullName evidence="1">3'-phosphate/5'-hydroxy nucleic acid ligase</fullName>
        <ecNumber evidence="1">6.5.1.8</ecNumber>
    </recommendedName>
</protein>
<feature type="active site" description="GMP-histidine intermediate" evidence="9">
    <location>
        <position position="336"/>
    </location>
</feature>
<dbReference type="OrthoDB" id="9802323at2"/>
<evidence type="ECO:0000313" key="13">
    <source>
        <dbReference type="Proteomes" id="UP000037392"/>
    </source>
</evidence>
<feature type="binding site" evidence="10">
    <location>
        <begin position="280"/>
        <end position="281"/>
    </location>
    <ligand>
        <name>GMP</name>
        <dbReference type="ChEBI" id="CHEBI:58115"/>
    </ligand>
</feature>
<feature type="binding site" evidence="10">
    <location>
        <begin position="312"/>
        <end position="315"/>
    </location>
    <ligand>
        <name>GMP</name>
        <dbReference type="ChEBI" id="CHEBI:58115"/>
    </ligand>
</feature>
<evidence type="ECO:0000256" key="6">
    <source>
        <dbReference type="ARBA" id="ARBA00023134"/>
    </source>
</evidence>
<feature type="binding site" evidence="11">
    <location>
        <position position="167"/>
    </location>
    <ligand>
        <name>Mn(2+)</name>
        <dbReference type="ChEBI" id="CHEBI:29035"/>
        <label>1</label>
    </ligand>
</feature>
<dbReference type="RefSeq" id="WP_048929216.1">
    <property type="nucleotide sequence ID" value="NZ_KQ235875.1"/>
</dbReference>
<feature type="binding site" evidence="11">
    <location>
        <position position="184"/>
    </location>
    <ligand>
        <name>Mn(2+)</name>
        <dbReference type="ChEBI" id="CHEBI:29035"/>
        <label>2</label>
    </ligand>
</feature>
<evidence type="ECO:0000256" key="3">
    <source>
        <dbReference type="ARBA" id="ARBA00022723"/>
    </source>
</evidence>
<name>A0A0J9CGA5_9FIRM</name>
<dbReference type="GO" id="GO:0006396">
    <property type="term" value="P:RNA processing"/>
    <property type="evidence" value="ECO:0007669"/>
    <property type="project" value="InterPro"/>
</dbReference>
<keyword evidence="7 11" id="KW-0464">Manganese</keyword>
<dbReference type="GO" id="GO:0003909">
    <property type="term" value="F:DNA ligase activity"/>
    <property type="evidence" value="ECO:0007669"/>
    <property type="project" value="TreeGrafter"/>
</dbReference>
<keyword evidence="4 10" id="KW-0547">Nucleotide-binding</keyword>
<comment type="caution">
    <text evidence="12">The sequence shown here is derived from an EMBL/GenBank/DDBJ whole genome shotgun (WGS) entry which is preliminary data.</text>
</comment>
<comment type="cofactor">
    <cofactor evidence="11">
        <name>Mn(2+)</name>
        <dbReference type="ChEBI" id="CHEBI:29035"/>
    </cofactor>
    <text evidence="11">Binds 2 manganese ions per subunit.</text>
</comment>
<feature type="binding site" evidence="10">
    <location>
        <position position="410"/>
    </location>
    <ligand>
        <name>GMP</name>
        <dbReference type="ChEBI" id="CHEBI:58115"/>
    </ligand>
</feature>
<evidence type="ECO:0000256" key="4">
    <source>
        <dbReference type="ARBA" id="ARBA00022741"/>
    </source>
</evidence>
<sequence length="411" mass="46428">MFVMYEKEEMRFPVRVWLEERKDLEKSCQEQAYHLSQLPFLHKWVCLMPDTHAGMGMPIGGVIATDGVIIPNAVGVDIGCGMAYTETNIKVDDIREIMTGNGSLIQAMVGDIMRNVPVGFAHHKTEMPCYTMENAFNELEKYEEDAELLGQLEAGFYQIGTLGGGNHFIELQADDEGYLCVMIHSGSRHIGKSVCDYFHFKARELNRRWYSDVPDEYRLAFLPVDTGEGRQYLNWMQLSMDFAKENREKMMLATKSVLEKYIGKYTDLELKFSHDINCHHNYAALEHHYDKDVWVHRKGAVRAGNGELAVIPGAMGSYSYVVMGKGNPESFCSSSHGAGRRYSRKGAMAAFSCEEVMVDLQKQGVILGKKGKADVAEESRFAYKDIQEVMNNQLDLVVPVKRLRTIGVVKG</sequence>
<dbReference type="InterPro" id="IPR001233">
    <property type="entry name" value="RtcB"/>
</dbReference>
<dbReference type="EMBL" id="ADLK01000002">
    <property type="protein sequence ID" value="KMW24017.1"/>
    <property type="molecule type" value="Genomic_DNA"/>
</dbReference>
<feature type="binding site" evidence="11">
    <location>
        <position position="77"/>
    </location>
    <ligand>
        <name>Mn(2+)</name>
        <dbReference type="ChEBI" id="CHEBI:29035"/>
        <label>1</label>
    </ligand>
</feature>
<evidence type="ECO:0000256" key="9">
    <source>
        <dbReference type="PIRSR" id="PIRSR601233-1"/>
    </source>
</evidence>
<dbReference type="Pfam" id="PF01139">
    <property type="entry name" value="RtcB"/>
    <property type="match status" value="1"/>
</dbReference>
<dbReference type="InterPro" id="IPR036025">
    <property type="entry name" value="RtcB-like_sf"/>
</dbReference>
<comment type="catalytic activity">
    <reaction evidence="8">
        <text>a 3'-end 3'-phospho-ribonucleotide-RNA + a 5'-end dephospho-ribonucleoside-RNA + GTP = a ribonucleotidyl-ribonucleotide-RNA + GMP + diphosphate</text>
        <dbReference type="Rhea" id="RHEA:68076"/>
        <dbReference type="Rhea" id="RHEA-COMP:10463"/>
        <dbReference type="Rhea" id="RHEA-COMP:13936"/>
        <dbReference type="Rhea" id="RHEA-COMP:17355"/>
        <dbReference type="ChEBI" id="CHEBI:33019"/>
        <dbReference type="ChEBI" id="CHEBI:37565"/>
        <dbReference type="ChEBI" id="CHEBI:58115"/>
        <dbReference type="ChEBI" id="CHEBI:83062"/>
        <dbReference type="ChEBI" id="CHEBI:138284"/>
        <dbReference type="ChEBI" id="CHEBI:173118"/>
        <dbReference type="EC" id="6.5.1.8"/>
    </reaction>
</comment>
<feature type="binding site" evidence="10">
    <location>
        <begin position="336"/>
        <end position="339"/>
    </location>
    <ligand>
        <name>GMP</name>
        <dbReference type="ChEBI" id="CHEBI:58115"/>
    </ligand>
</feature>
<dbReference type="GO" id="GO:0006281">
    <property type="term" value="P:DNA repair"/>
    <property type="evidence" value="ECO:0007669"/>
    <property type="project" value="TreeGrafter"/>
</dbReference>
<organism evidence="12 13">
    <name type="scientific">[Clostridium] citroniae WAL-19142</name>
    <dbReference type="NCBI Taxonomy" id="742734"/>
    <lineage>
        <taxon>Bacteria</taxon>
        <taxon>Bacillati</taxon>
        <taxon>Bacillota</taxon>
        <taxon>Clostridia</taxon>
        <taxon>Lachnospirales</taxon>
        <taxon>Lachnospiraceae</taxon>
        <taxon>Enterocloster</taxon>
    </lineage>
</organism>
<gene>
    <name evidence="12" type="ORF">HMPREF9470_00782</name>
</gene>
<evidence type="ECO:0000256" key="1">
    <source>
        <dbReference type="ARBA" id="ARBA00012726"/>
    </source>
</evidence>
<evidence type="ECO:0000256" key="5">
    <source>
        <dbReference type="ARBA" id="ARBA00022800"/>
    </source>
</evidence>
<dbReference type="GeneID" id="93166541"/>
<dbReference type="GO" id="GO:0030145">
    <property type="term" value="F:manganese ion binding"/>
    <property type="evidence" value="ECO:0007669"/>
    <property type="project" value="TreeGrafter"/>
</dbReference>
<dbReference type="Proteomes" id="UP000037392">
    <property type="component" value="Unassembled WGS sequence"/>
</dbReference>
<dbReference type="PATRIC" id="fig|742734.4.peg.831"/>
<proteinExistence type="predicted"/>
<keyword evidence="5" id="KW-0692">RNA repair</keyword>
<accession>A0A0J9CGA5</accession>
<evidence type="ECO:0000256" key="8">
    <source>
        <dbReference type="ARBA" id="ARBA00047746"/>
    </source>
</evidence>
<evidence type="ECO:0000313" key="12">
    <source>
        <dbReference type="EMBL" id="KMW24017.1"/>
    </source>
</evidence>
<dbReference type="PANTHER" id="PTHR43749">
    <property type="entry name" value="RNA-SPLICING LIGASE RTCB"/>
    <property type="match status" value="1"/>
</dbReference>
<evidence type="ECO:0000256" key="10">
    <source>
        <dbReference type="PIRSR" id="PIRSR601233-2"/>
    </source>
</evidence>
<keyword evidence="6 10" id="KW-0342">GTP-binding</keyword>
<dbReference type="Gene3D" id="3.90.1860.10">
    <property type="entry name" value="tRNA-splicing ligase RtcB"/>
    <property type="match status" value="1"/>
</dbReference>
<keyword evidence="2" id="KW-0436">Ligase</keyword>
<keyword evidence="3 11" id="KW-0479">Metal-binding</keyword>
<dbReference type="GO" id="GO:0042245">
    <property type="term" value="P:RNA repair"/>
    <property type="evidence" value="ECO:0007669"/>
    <property type="project" value="UniProtKB-KW"/>
</dbReference>